<dbReference type="EMBL" id="CP122539">
    <property type="protein sequence ID" value="WGH74544.1"/>
    <property type="molecule type" value="Genomic_DNA"/>
</dbReference>
<dbReference type="RefSeq" id="WP_279650432.1">
    <property type="nucleotide sequence ID" value="NZ_CP122539.1"/>
</dbReference>
<protein>
    <submittedName>
        <fullName evidence="1">Uncharacterized protein</fullName>
    </submittedName>
</protein>
<gene>
    <name evidence="1" type="ORF">P8625_10615</name>
</gene>
<evidence type="ECO:0000313" key="1">
    <source>
        <dbReference type="EMBL" id="WGH74544.1"/>
    </source>
</evidence>
<dbReference type="PROSITE" id="PS51257">
    <property type="entry name" value="PROKAR_LIPOPROTEIN"/>
    <property type="match status" value="1"/>
</dbReference>
<accession>A0ABY8KZA1</accession>
<evidence type="ECO:0000313" key="2">
    <source>
        <dbReference type="Proteomes" id="UP001232001"/>
    </source>
</evidence>
<dbReference type="Proteomes" id="UP001232001">
    <property type="component" value="Chromosome"/>
</dbReference>
<organism evidence="1 2">
    <name type="scientific">Tenacibaculum tangerinum</name>
    <dbReference type="NCBI Taxonomy" id="3038772"/>
    <lineage>
        <taxon>Bacteria</taxon>
        <taxon>Pseudomonadati</taxon>
        <taxon>Bacteroidota</taxon>
        <taxon>Flavobacteriia</taxon>
        <taxon>Flavobacteriales</taxon>
        <taxon>Flavobacteriaceae</taxon>
        <taxon>Tenacibaculum</taxon>
    </lineage>
</organism>
<keyword evidence="2" id="KW-1185">Reference proteome</keyword>
<reference evidence="1 2" key="1">
    <citation type="submission" date="2023-04" db="EMBL/GenBank/DDBJ databases">
        <title>Tenacibaculum tangerinum sp. nov., isolated from sea tidal flat of South Korea.</title>
        <authorList>
            <person name="Lee S.H."/>
            <person name="Kim J.-J."/>
        </authorList>
    </citation>
    <scope>NUCLEOTIDE SEQUENCE [LARGE SCALE GENOMIC DNA]</scope>
    <source>
        <strain evidence="1 2">GRR-S3-23</strain>
    </source>
</reference>
<proteinExistence type="predicted"/>
<name>A0ABY8KZA1_9FLAO</name>
<sequence>MKKTHYHWLLPLILFTGMLFQSCEKDIDFIDTEENLEATASKSILFRKEINSKGAKKLKNPYALKNMKKSWENIKKKLYDKQIKVKGDNAQRLEEGVINYELSTTHYYVLLRPENAEQEALIKEDPNIHAFDYPLDYEFTDEYLDSRTPDNDSIPDYYTSIVLGQTLPDGVPSEILEELYIPEEDPFFDNLSYARTTGDENTKQGEIANGEDLLRHLLMEAYTLTDNEEELMPEGDLTNTWWIFGSKWYPSGNLKIWDDNAGSSTTTTKTFSHYEYYYCDTGDPAPAPDPDPLDPYVRIAPIDDNICKRAVYTYNTNTVQGKYIPLEGAQVLMRQWFTIRQGITDANGNFRTGSVRGKARYVIQWERYHYSIRNGSLFQAETRGPKTDNSWNHSIKGGDDEYHGIIHTAAHTYYYGNRFGLTSPPTNGSWRKQMKIAAREQNGTSSHVHQRRWIQLAQIHIKKWGEESQQVFGTTIHELAHAAHWAVDRSSYNNLVWDGYISDEVFNNAHPGDVRTLETWATTVEILFANSRYKDKFGQANYKYYFENRQNLETYRQPFYTSLGYDMIDNINQRSVHGSLFPLDRVSGYTINQLENALRGATSWHGWRDNIKAQTSNNPTENYVDELFNNWE</sequence>